<feature type="compositionally biased region" description="Basic and acidic residues" evidence="1">
    <location>
        <begin position="110"/>
        <end position="119"/>
    </location>
</feature>
<reference evidence="2 3" key="1">
    <citation type="submission" date="2019-02" db="EMBL/GenBank/DDBJ databases">
        <title>Deep-cultivation of Planctomycetes and their phenomic and genomic characterization uncovers novel biology.</title>
        <authorList>
            <person name="Wiegand S."/>
            <person name="Jogler M."/>
            <person name="Boedeker C."/>
            <person name="Pinto D."/>
            <person name="Vollmers J."/>
            <person name="Rivas-Marin E."/>
            <person name="Kohn T."/>
            <person name="Peeters S.H."/>
            <person name="Heuer A."/>
            <person name="Rast P."/>
            <person name="Oberbeckmann S."/>
            <person name="Bunk B."/>
            <person name="Jeske O."/>
            <person name="Meyerdierks A."/>
            <person name="Storesund J.E."/>
            <person name="Kallscheuer N."/>
            <person name="Luecker S."/>
            <person name="Lage O.M."/>
            <person name="Pohl T."/>
            <person name="Merkel B.J."/>
            <person name="Hornburger P."/>
            <person name="Mueller R.-W."/>
            <person name="Bruemmer F."/>
            <person name="Labrenz M."/>
            <person name="Spormann A.M."/>
            <person name="Op Den Camp H."/>
            <person name="Overmann J."/>
            <person name="Amann R."/>
            <person name="Jetten M.S.M."/>
            <person name="Mascher T."/>
            <person name="Medema M.H."/>
            <person name="Devos D.P."/>
            <person name="Kaster A.-K."/>
            <person name="Ovreas L."/>
            <person name="Rohde M."/>
            <person name="Galperin M.Y."/>
            <person name="Jogler C."/>
        </authorList>
    </citation>
    <scope>NUCLEOTIDE SEQUENCE [LARGE SCALE GENOMIC DNA]</scope>
    <source>
        <strain evidence="2 3">CA85</strain>
    </source>
</reference>
<feature type="compositionally biased region" description="Basic residues" evidence="1">
    <location>
        <begin position="86"/>
        <end position="96"/>
    </location>
</feature>
<name>A0A5C5YJX0_9BACT</name>
<evidence type="ECO:0000256" key="1">
    <source>
        <dbReference type="SAM" id="MobiDB-lite"/>
    </source>
</evidence>
<proteinExistence type="predicted"/>
<protein>
    <submittedName>
        <fullName evidence="2">Uncharacterized protein</fullName>
    </submittedName>
</protein>
<dbReference type="EMBL" id="SJPK01000001">
    <property type="protein sequence ID" value="TWT75117.1"/>
    <property type="molecule type" value="Genomic_DNA"/>
</dbReference>
<dbReference type="Proteomes" id="UP000318053">
    <property type="component" value="Unassembled WGS sequence"/>
</dbReference>
<accession>A0A5C5YJX0</accession>
<dbReference type="RefSeq" id="WP_246112411.1">
    <property type="nucleotide sequence ID" value="NZ_SJPK01000001.1"/>
</dbReference>
<keyword evidence="3" id="KW-1185">Reference proteome</keyword>
<feature type="region of interest" description="Disordered" evidence="1">
    <location>
        <begin position="83"/>
        <end position="119"/>
    </location>
</feature>
<sequence>MTQKNTYRVVARGRDGALQMRDYPSVDPLMDHYEQIGVDDCSTDLALRGMPVFRGLIGPMPEGKDVVRYETADVFETLTKEWGMSKPKKRRVRTRKPERPNAAQPAAVTGHEEDASILS</sequence>
<evidence type="ECO:0000313" key="3">
    <source>
        <dbReference type="Proteomes" id="UP000318053"/>
    </source>
</evidence>
<evidence type="ECO:0000313" key="2">
    <source>
        <dbReference type="EMBL" id="TWT75117.1"/>
    </source>
</evidence>
<comment type="caution">
    <text evidence="2">The sequence shown here is derived from an EMBL/GenBank/DDBJ whole genome shotgun (WGS) entry which is preliminary data.</text>
</comment>
<dbReference type="AlphaFoldDB" id="A0A5C5YJX0"/>
<gene>
    <name evidence="2" type="ORF">CA85_04060</name>
</gene>
<organism evidence="2 3">
    <name type="scientific">Allorhodopirellula solitaria</name>
    <dbReference type="NCBI Taxonomy" id="2527987"/>
    <lineage>
        <taxon>Bacteria</taxon>
        <taxon>Pseudomonadati</taxon>
        <taxon>Planctomycetota</taxon>
        <taxon>Planctomycetia</taxon>
        <taxon>Pirellulales</taxon>
        <taxon>Pirellulaceae</taxon>
        <taxon>Allorhodopirellula</taxon>
    </lineage>
</organism>